<protein>
    <submittedName>
        <fullName evidence="2">Unannotated protein</fullName>
    </submittedName>
</protein>
<gene>
    <name evidence="2" type="ORF">UFOPK2399_01876</name>
</gene>
<reference evidence="2" key="1">
    <citation type="submission" date="2020-05" db="EMBL/GenBank/DDBJ databases">
        <authorList>
            <person name="Chiriac C."/>
            <person name="Salcher M."/>
            <person name="Ghai R."/>
            <person name="Kavagutti S V."/>
        </authorList>
    </citation>
    <scope>NUCLEOTIDE SEQUENCE</scope>
</reference>
<dbReference type="AlphaFoldDB" id="A0A6J6QB93"/>
<organism evidence="2">
    <name type="scientific">freshwater metagenome</name>
    <dbReference type="NCBI Taxonomy" id="449393"/>
    <lineage>
        <taxon>unclassified sequences</taxon>
        <taxon>metagenomes</taxon>
        <taxon>ecological metagenomes</taxon>
    </lineage>
</organism>
<dbReference type="InterPro" id="IPR000182">
    <property type="entry name" value="GNAT_dom"/>
</dbReference>
<dbReference type="Pfam" id="PF13527">
    <property type="entry name" value="Acetyltransf_9"/>
    <property type="match status" value="1"/>
</dbReference>
<feature type="domain" description="N-acetyltransferase" evidence="1">
    <location>
        <begin position="1"/>
        <end position="182"/>
    </location>
</feature>
<proteinExistence type="predicted"/>
<dbReference type="CDD" id="cd04301">
    <property type="entry name" value="NAT_SF"/>
    <property type="match status" value="1"/>
</dbReference>
<dbReference type="PROSITE" id="PS51186">
    <property type="entry name" value="GNAT"/>
    <property type="match status" value="1"/>
</dbReference>
<dbReference type="EMBL" id="CAEZXP010000009">
    <property type="protein sequence ID" value="CAB4709050.1"/>
    <property type="molecule type" value="Genomic_DNA"/>
</dbReference>
<dbReference type="InterPro" id="IPR016181">
    <property type="entry name" value="Acyl_CoA_acyltransferase"/>
</dbReference>
<dbReference type="SUPFAM" id="SSF55729">
    <property type="entry name" value="Acyl-CoA N-acyltransferases (Nat)"/>
    <property type="match status" value="1"/>
</dbReference>
<sequence length="277" mass="30174">MKIVEYDPSRRGELADLLARVWGGQPDPETLTWFYERSPVGPASVMLAEEDGIVVGTVGFVFAVAELAGREQEIAFAVNLATDPAYERRGIFRALQAANEERVAALGIEMIFTVPTAASTPVLVDVLGWQRLAPLRVWARPGALRRSSRAVVARFGERPDRQLQGRDRLMRDDAWLNWRFADGPRHYTLVEGDGGYGVAGSRGAMGFIAAAESSALRDTIRASSGRVLAAAPPAWERRSYAAAGFVPTTRRFTVLGKSISGSTLVAPHFDLGDLDFL</sequence>
<name>A0A6J6QB93_9ZZZZ</name>
<dbReference type="GO" id="GO:0016747">
    <property type="term" value="F:acyltransferase activity, transferring groups other than amino-acyl groups"/>
    <property type="evidence" value="ECO:0007669"/>
    <property type="project" value="InterPro"/>
</dbReference>
<evidence type="ECO:0000313" key="2">
    <source>
        <dbReference type="EMBL" id="CAB4709050.1"/>
    </source>
</evidence>
<accession>A0A6J6QB93</accession>
<evidence type="ECO:0000259" key="1">
    <source>
        <dbReference type="PROSITE" id="PS51186"/>
    </source>
</evidence>
<dbReference type="Gene3D" id="3.40.630.30">
    <property type="match status" value="1"/>
</dbReference>